<dbReference type="RefSeq" id="WP_317835319.1">
    <property type="nucleotide sequence ID" value="NZ_CP136920.1"/>
</dbReference>
<gene>
    <name evidence="2" type="ORF">RZN69_06775</name>
</gene>
<name>A0AAQ3LF68_9BACT</name>
<feature type="signal peptide" evidence="1">
    <location>
        <begin position="1"/>
        <end position="23"/>
    </location>
</feature>
<evidence type="ECO:0000313" key="3">
    <source>
        <dbReference type="Proteomes" id="UP001304300"/>
    </source>
</evidence>
<reference evidence="2 3" key="1">
    <citation type="submission" date="2023-10" db="EMBL/GenBank/DDBJ databases">
        <title>Rubellicoccus peritrichatus gen. nov., sp. nov., isolated from an algae of coral reef tank.</title>
        <authorList>
            <person name="Luo J."/>
        </authorList>
    </citation>
    <scope>NUCLEOTIDE SEQUENCE [LARGE SCALE GENOMIC DNA]</scope>
    <source>
        <strain evidence="2 3">CR14</strain>
    </source>
</reference>
<dbReference type="AlphaFoldDB" id="A0AAQ3LF68"/>
<evidence type="ECO:0008006" key="4">
    <source>
        <dbReference type="Google" id="ProtNLM"/>
    </source>
</evidence>
<dbReference type="KEGG" id="puo:RZN69_06775"/>
<dbReference type="Proteomes" id="UP001304300">
    <property type="component" value="Chromosome"/>
</dbReference>
<sequence>MQKNTCKNVKSSTGLSVSSKALASTSLVSLLAASTSQGIIQVFTPTGNAKVDSTNTSYDWDIDGAGSMAQIKYTSNNLDGNTGIQFLVPGGLTAPYGFGPIATGFTMPIDPKIKALGTSFFVTNSTNLTNTDYAFLDLNFLFRSFISNQTFADVDGFTSGSPTLIGFGFSPDNMSSDVFYGWAEIVVTTGANPSVELLQWAYQDDGSGIQVGAVPEPASVASGLGALALGAAGLRRWRRNKALNSA</sequence>
<protein>
    <recommendedName>
        <fullName evidence="4">PEP-CTERM protein-sorting domain-containing protein</fullName>
    </recommendedName>
</protein>
<feature type="chain" id="PRO_5042884117" description="PEP-CTERM protein-sorting domain-containing protein" evidence="1">
    <location>
        <begin position="24"/>
        <end position="246"/>
    </location>
</feature>
<keyword evidence="3" id="KW-1185">Reference proteome</keyword>
<dbReference type="EMBL" id="CP136920">
    <property type="protein sequence ID" value="WOO42790.1"/>
    <property type="molecule type" value="Genomic_DNA"/>
</dbReference>
<accession>A0AAQ3LF68</accession>
<proteinExistence type="predicted"/>
<keyword evidence="1" id="KW-0732">Signal</keyword>
<evidence type="ECO:0000313" key="2">
    <source>
        <dbReference type="EMBL" id="WOO42790.1"/>
    </source>
</evidence>
<organism evidence="2 3">
    <name type="scientific">Rubellicoccus peritrichatus</name>
    <dbReference type="NCBI Taxonomy" id="3080537"/>
    <lineage>
        <taxon>Bacteria</taxon>
        <taxon>Pseudomonadati</taxon>
        <taxon>Verrucomicrobiota</taxon>
        <taxon>Opitutia</taxon>
        <taxon>Puniceicoccales</taxon>
        <taxon>Cerasicoccaceae</taxon>
        <taxon>Rubellicoccus</taxon>
    </lineage>
</organism>
<evidence type="ECO:0000256" key="1">
    <source>
        <dbReference type="SAM" id="SignalP"/>
    </source>
</evidence>